<dbReference type="GO" id="GO:0045259">
    <property type="term" value="C:proton-transporting ATP synthase complex"/>
    <property type="evidence" value="ECO:0007669"/>
    <property type="project" value="UniProtKB-UniRule"/>
</dbReference>
<comment type="subunit">
    <text evidence="13">Component of the ATP synthase complex composed at least of ATP5F1A/subunit alpha, ATP5F1B/subunit beta, ATP5MC1/subunit c (homooctomer), MT-ATP6/subunit a, MT-ATP8/subunit 8, ATP5ME/subunit e, ATP5MF/subunit f, ATP5MG/subunit g, ATP5MK/subunit k, ATP5MJ/subunit j, ATP5F1C/subunit gamma, ATP5F1D/subunit delta, ATP5F1E/subunit epsilon, ATP5PF/subunit F6, ATP5PB/subunit b, ATP5PD/subunit d, ATP5PO/subunit OSCP. ATP synthase complex consists of a soluble F(1) head domain (subunits alpha(3) and beta(3)) - the catalytic core - and a membrane F(0) domain - the membrane proton channel (subunits c, a, 8, e, f, g, k and j). These two domains are linked by a central stalk (subunits gamma, delta, and epsilon) rotating inside the F1 region and a stationary peripheral stalk (subunits F6, b, d, and OSCP).</text>
</comment>
<dbReference type="GO" id="GO:0015078">
    <property type="term" value="F:proton transmembrane transporter activity"/>
    <property type="evidence" value="ECO:0007669"/>
    <property type="project" value="InterPro"/>
</dbReference>
<evidence type="ECO:0000256" key="11">
    <source>
        <dbReference type="ARBA" id="ARBA00023310"/>
    </source>
</evidence>
<evidence type="ECO:0000256" key="15">
    <source>
        <dbReference type="RuleBase" id="RU367005"/>
    </source>
</evidence>
<dbReference type="RefSeq" id="XP_062623652.1">
    <property type="nucleotide sequence ID" value="XM_062767668.1"/>
</dbReference>
<evidence type="ECO:0000256" key="13">
    <source>
        <dbReference type="ARBA" id="ARBA00064647"/>
    </source>
</evidence>
<dbReference type="GO" id="GO:0005743">
    <property type="term" value="C:mitochondrial inner membrane"/>
    <property type="evidence" value="ECO:0007669"/>
    <property type="project" value="UniProtKB-SubCell"/>
</dbReference>
<comment type="subunit">
    <text evidence="15">F-type ATPases have 2 components, CF(1) - the catalytic core - and CF(0) - the membrane proton channel. CF(1) and CF(0) have multiple subunits.</text>
</comment>
<keyword evidence="7" id="KW-0007">Acetylation</keyword>
<keyword evidence="17" id="KW-1185">Reference proteome</keyword>
<keyword evidence="3 15" id="KW-0813">Transport</keyword>
<sequence length="89" mass="10089">MSATQNVVRYSALIVGVLYGFSHASTLQKKADADYIKHASERREKLIEEARKAYAQKKADDSKPKSDLITDPEDPKFDLEKLFASWEKA</sequence>
<evidence type="ECO:0000256" key="9">
    <source>
        <dbReference type="ARBA" id="ARBA00023128"/>
    </source>
</evidence>
<evidence type="ECO:0000256" key="1">
    <source>
        <dbReference type="ARBA" id="ARBA00004273"/>
    </source>
</evidence>
<evidence type="ECO:0000256" key="3">
    <source>
        <dbReference type="ARBA" id="ARBA00022448"/>
    </source>
</evidence>
<accession>A0AAF0Y0K4</accession>
<proteinExistence type="inferred from homology"/>
<evidence type="ECO:0000256" key="14">
    <source>
        <dbReference type="ARBA" id="ARBA00074682"/>
    </source>
</evidence>
<keyword evidence="11 15" id="KW-0066">ATP synthesis</keyword>
<dbReference type="EMBL" id="CP086714">
    <property type="protein sequence ID" value="WOO77620.1"/>
    <property type="molecule type" value="Genomic_DNA"/>
</dbReference>
<evidence type="ECO:0000256" key="8">
    <source>
        <dbReference type="ARBA" id="ARBA00023065"/>
    </source>
</evidence>
<protein>
    <recommendedName>
        <fullName evidence="14 15">ATP synthase F(0) complex subunit e, mitochondrial</fullName>
    </recommendedName>
</protein>
<dbReference type="AlphaFoldDB" id="A0AAF0Y0K4"/>
<dbReference type="Proteomes" id="UP000827549">
    <property type="component" value="Chromosome 1"/>
</dbReference>
<evidence type="ECO:0000256" key="5">
    <source>
        <dbReference type="ARBA" id="ARBA00022781"/>
    </source>
</evidence>
<keyword evidence="10" id="KW-0472">Membrane</keyword>
<comment type="function">
    <text evidence="12 15">Subunit e, of the mitochondrial membrane ATP synthase complex (F(1)F(0) ATP synthase or Complex V) that produces ATP from ADP in the presence of a proton gradient across the membrane which is generated by electron transport complexes of the respiratory chain. ATP synthase complex consist of a soluble F(1) head domain - the catalytic core - and a membrane F(1) domain - the membrane proton channel. These two domains are linked by a central stalk rotating inside the F(1) region and a stationary peripheral stalk. During catalysis, ATP synthesis in the catalytic domain of F(1) is coupled via a rotary mechanism of the central stalk subunits to proton translocation. In vivo, can only synthesize ATP although its ATP hydrolase activity can be activated artificially in vitro. Part of the complex F(0) domain.</text>
</comment>
<dbReference type="InterPro" id="IPR008386">
    <property type="entry name" value="ATP_synth_F0_esu_mt"/>
</dbReference>
<keyword evidence="5 15" id="KW-0375">Hydrogen ion transport</keyword>
<evidence type="ECO:0000256" key="6">
    <source>
        <dbReference type="ARBA" id="ARBA00022792"/>
    </source>
</evidence>
<evidence type="ECO:0000313" key="17">
    <source>
        <dbReference type="Proteomes" id="UP000827549"/>
    </source>
</evidence>
<organism evidence="16 17">
    <name type="scientific">Vanrija pseudolonga</name>
    <dbReference type="NCBI Taxonomy" id="143232"/>
    <lineage>
        <taxon>Eukaryota</taxon>
        <taxon>Fungi</taxon>
        <taxon>Dikarya</taxon>
        <taxon>Basidiomycota</taxon>
        <taxon>Agaricomycotina</taxon>
        <taxon>Tremellomycetes</taxon>
        <taxon>Trichosporonales</taxon>
        <taxon>Trichosporonaceae</taxon>
        <taxon>Vanrija</taxon>
    </lineage>
</organism>
<evidence type="ECO:0000256" key="12">
    <source>
        <dbReference type="ARBA" id="ARBA00057306"/>
    </source>
</evidence>
<gene>
    <name evidence="16" type="primary">TIM11</name>
    <name evidence="16" type="ORF">LOC62_01G001189</name>
</gene>
<evidence type="ECO:0000256" key="4">
    <source>
        <dbReference type="ARBA" id="ARBA00022547"/>
    </source>
</evidence>
<comment type="subcellular location">
    <subcellularLocation>
        <location evidence="1 15">Mitochondrion inner membrane</location>
    </subcellularLocation>
</comment>
<name>A0AAF0Y0K4_9TREE</name>
<evidence type="ECO:0000256" key="10">
    <source>
        <dbReference type="ARBA" id="ARBA00023136"/>
    </source>
</evidence>
<keyword evidence="6 15" id="KW-0999">Mitochondrion inner membrane</keyword>
<evidence type="ECO:0000256" key="2">
    <source>
        <dbReference type="ARBA" id="ARBA00007333"/>
    </source>
</evidence>
<dbReference type="GeneID" id="87804446"/>
<dbReference type="GO" id="GO:0015986">
    <property type="term" value="P:proton motive force-driven ATP synthesis"/>
    <property type="evidence" value="ECO:0007669"/>
    <property type="project" value="InterPro"/>
</dbReference>
<keyword evidence="9 15" id="KW-0496">Mitochondrion</keyword>
<reference evidence="16" key="1">
    <citation type="submission" date="2023-10" db="EMBL/GenBank/DDBJ databases">
        <authorList>
            <person name="Noh H."/>
        </authorList>
    </citation>
    <scope>NUCLEOTIDE SEQUENCE</scope>
    <source>
        <strain evidence="16">DUCC4014</strain>
    </source>
</reference>
<dbReference type="PANTHER" id="PTHR12427:SF1">
    <property type="entry name" value="ATP SYNTHASE SUBUNIT E, MITOCHONDRIAL"/>
    <property type="match status" value="1"/>
</dbReference>
<dbReference type="PANTHER" id="PTHR12427">
    <property type="entry name" value="ATP SYNTHASE E CHAIN, MITOCHONDRIAL"/>
    <property type="match status" value="1"/>
</dbReference>
<evidence type="ECO:0000313" key="16">
    <source>
        <dbReference type="EMBL" id="WOO77620.1"/>
    </source>
</evidence>
<dbReference type="Pfam" id="PF05680">
    <property type="entry name" value="ATP-synt_E"/>
    <property type="match status" value="1"/>
</dbReference>
<keyword evidence="8 15" id="KW-0406">Ion transport</keyword>
<comment type="similarity">
    <text evidence="2 15">Belongs to the ATPase e subunit family.</text>
</comment>
<keyword evidence="4 15" id="KW-0138">CF(0)</keyword>
<evidence type="ECO:0000256" key="7">
    <source>
        <dbReference type="ARBA" id="ARBA00022990"/>
    </source>
</evidence>